<feature type="non-terminal residue" evidence="1">
    <location>
        <position position="1"/>
    </location>
</feature>
<comment type="caution">
    <text evidence="1">The sequence shown here is derived from an EMBL/GenBank/DDBJ whole genome shotgun (WGS) entry which is preliminary data.</text>
</comment>
<dbReference type="EMBL" id="WOWK01000004">
    <property type="protein sequence ID" value="KAF0331135.1"/>
    <property type="molecule type" value="Genomic_DNA"/>
</dbReference>
<name>A0A8H3ZYQ6_9PEZI</name>
<accession>A0A8H3ZYQ6</accession>
<proteinExistence type="predicted"/>
<evidence type="ECO:0000313" key="2">
    <source>
        <dbReference type="Proteomes" id="UP000434172"/>
    </source>
</evidence>
<keyword evidence="2" id="KW-1185">Reference proteome</keyword>
<dbReference type="Proteomes" id="UP000434172">
    <property type="component" value="Unassembled WGS sequence"/>
</dbReference>
<protein>
    <submittedName>
        <fullName evidence="1">Uncharacterized protein</fullName>
    </submittedName>
</protein>
<evidence type="ECO:0000313" key="1">
    <source>
        <dbReference type="EMBL" id="KAF0331135.1"/>
    </source>
</evidence>
<organism evidence="1 2">
    <name type="scientific">Colletotrichum asianum</name>
    <dbReference type="NCBI Taxonomy" id="702518"/>
    <lineage>
        <taxon>Eukaryota</taxon>
        <taxon>Fungi</taxon>
        <taxon>Dikarya</taxon>
        <taxon>Ascomycota</taxon>
        <taxon>Pezizomycotina</taxon>
        <taxon>Sordariomycetes</taxon>
        <taxon>Hypocreomycetidae</taxon>
        <taxon>Glomerellales</taxon>
        <taxon>Glomerellaceae</taxon>
        <taxon>Colletotrichum</taxon>
        <taxon>Colletotrichum gloeosporioides species complex</taxon>
    </lineage>
</organism>
<gene>
    <name evidence="1" type="ORF">GQ607_001443</name>
</gene>
<sequence>YSQLTFTINHLLSLKLITLIPKDLIYYKPTTYNLNHNPSILLLHVNPQLLLADPTIR</sequence>
<dbReference type="AlphaFoldDB" id="A0A8H3ZYQ6"/>
<reference evidence="1 2" key="1">
    <citation type="submission" date="2019-12" db="EMBL/GenBank/DDBJ databases">
        <title>A genome sequence resource for the geographically widespread anthracnose pathogen Colletotrichum asianum.</title>
        <authorList>
            <person name="Meng Y."/>
        </authorList>
    </citation>
    <scope>NUCLEOTIDE SEQUENCE [LARGE SCALE GENOMIC DNA]</scope>
    <source>
        <strain evidence="1 2">ICMP 18580</strain>
    </source>
</reference>